<evidence type="ECO:0000313" key="8">
    <source>
        <dbReference type="EMBL" id="KAK3203046.1"/>
    </source>
</evidence>
<dbReference type="AlphaFoldDB" id="A0AAN6REV6"/>
<evidence type="ECO:0000256" key="2">
    <source>
        <dbReference type="ARBA" id="ARBA00022692"/>
    </source>
</evidence>
<dbReference type="SMART" id="SM00268">
    <property type="entry name" value="ACTIN"/>
    <property type="match status" value="1"/>
</dbReference>
<organism evidence="8 9">
    <name type="scientific">Pseudopithomyces chartarum</name>
    <dbReference type="NCBI Taxonomy" id="1892770"/>
    <lineage>
        <taxon>Eukaryota</taxon>
        <taxon>Fungi</taxon>
        <taxon>Dikarya</taxon>
        <taxon>Ascomycota</taxon>
        <taxon>Pezizomycotina</taxon>
        <taxon>Dothideomycetes</taxon>
        <taxon>Pleosporomycetidae</taxon>
        <taxon>Pleosporales</taxon>
        <taxon>Massarineae</taxon>
        <taxon>Didymosphaeriaceae</taxon>
        <taxon>Pseudopithomyces</taxon>
    </lineage>
</organism>
<dbReference type="GO" id="GO:0008610">
    <property type="term" value="P:lipid biosynthetic process"/>
    <property type="evidence" value="ECO:0007669"/>
    <property type="project" value="InterPro"/>
</dbReference>
<dbReference type="EMBL" id="WVTA01000011">
    <property type="protein sequence ID" value="KAK3203046.1"/>
    <property type="molecule type" value="Genomic_DNA"/>
</dbReference>
<comment type="similarity">
    <text evidence="5">Belongs to the actin family.</text>
</comment>
<comment type="caution">
    <text evidence="8">The sequence shown here is derived from an EMBL/GenBank/DDBJ whole genome shotgun (WGS) entry which is preliminary data.</text>
</comment>
<dbReference type="FunFam" id="3.30.420.40:FF:000232">
    <property type="entry name" value="Actin-related protein 8"/>
    <property type="match status" value="1"/>
</dbReference>
<dbReference type="Proteomes" id="UP001280581">
    <property type="component" value="Unassembled WGS sequence"/>
</dbReference>
<accession>A0AAN6REV6</accession>
<keyword evidence="2" id="KW-0812">Transmembrane</keyword>
<dbReference type="PANTHER" id="PTHR11863">
    <property type="entry name" value="STEROL DESATURASE"/>
    <property type="match status" value="1"/>
</dbReference>
<dbReference type="CDD" id="cd10206">
    <property type="entry name" value="ASKHA_NBD_Arp8-like"/>
    <property type="match status" value="1"/>
</dbReference>
<feature type="region of interest" description="Disordered" evidence="6">
    <location>
        <begin position="73"/>
        <end position="97"/>
    </location>
</feature>
<feature type="domain" description="Fatty acid hydroxylase" evidence="7">
    <location>
        <begin position="861"/>
        <end position="997"/>
    </location>
</feature>
<dbReference type="FunFam" id="3.30.420.580:FF:000004">
    <property type="entry name" value="Actin-related protein 8"/>
    <property type="match status" value="1"/>
</dbReference>
<dbReference type="GO" id="GO:0016491">
    <property type="term" value="F:oxidoreductase activity"/>
    <property type="evidence" value="ECO:0007669"/>
    <property type="project" value="InterPro"/>
</dbReference>
<comment type="subcellular location">
    <subcellularLocation>
        <location evidence="1">Membrane</location>
    </subcellularLocation>
</comment>
<keyword evidence="4" id="KW-0472">Membrane</keyword>
<evidence type="ECO:0000256" key="4">
    <source>
        <dbReference type="ARBA" id="ARBA00023136"/>
    </source>
</evidence>
<evidence type="ECO:0000256" key="5">
    <source>
        <dbReference type="RuleBase" id="RU000487"/>
    </source>
</evidence>
<reference evidence="8 9" key="1">
    <citation type="submission" date="2021-02" db="EMBL/GenBank/DDBJ databases">
        <title>Genome assembly of Pseudopithomyces chartarum.</title>
        <authorList>
            <person name="Jauregui R."/>
            <person name="Singh J."/>
            <person name="Voisey C."/>
        </authorList>
    </citation>
    <scope>NUCLEOTIDE SEQUENCE [LARGE SCALE GENOMIC DNA]</scope>
    <source>
        <strain evidence="8 9">AGR01</strain>
    </source>
</reference>
<dbReference type="InterPro" id="IPR050307">
    <property type="entry name" value="Sterol_Desaturase_Related"/>
</dbReference>
<feature type="region of interest" description="Disordered" evidence="6">
    <location>
        <begin position="516"/>
        <end position="583"/>
    </location>
</feature>
<dbReference type="Gene3D" id="3.30.420.580">
    <property type="match status" value="1"/>
</dbReference>
<feature type="compositionally biased region" description="Basic and acidic residues" evidence="6">
    <location>
        <begin position="10"/>
        <end position="20"/>
    </location>
</feature>
<dbReference type="Gene3D" id="3.30.420.40">
    <property type="match status" value="2"/>
</dbReference>
<dbReference type="Pfam" id="PF00022">
    <property type="entry name" value="Actin"/>
    <property type="match status" value="1"/>
</dbReference>
<name>A0AAN6REV6_9PLEO</name>
<gene>
    <name evidence="8" type="ORF">GRF29_112g57641</name>
</gene>
<evidence type="ECO:0000256" key="6">
    <source>
        <dbReference type="SAM" id="MobiDB-lite"/>
    </source>
</evidence>
<keyword evidence="9" id="KW-1185">Reference proteome</keyword>
<dbReference type="Gene3D" id="3.90.640.10">
    <property type="entry name" value="Actin, Chain A, domain 4"/>
    <property type="match status" value="2"/>
</dbReference>
<dbReference type="InterPro" id="IPR006694">
    <property type="entry name" value="Fatty_acid_hydroxylase"/>
</dbReference>
<dbReference type="GO" id="GO:0005506">
    <property type="term" value="F:iron ion binding"/>
    <property type="evidence" value="ECO:0007669"/>
    <property type="project" value="InterPro"/>
</dbReference>
<proteinExistence type="inferred from homology"/>
<evidence type="ECO:0000256" key="1">
    <source>
        <dbReference type="ARBA" id="ARBA00004370"/>
    </source>
</evidence>
<sequence>MVGKKSGRAQLREEGLERTDNNLEQTTWPVVPMINQKNYYTEFLKRDEQYLAVRYPQEEERARMVREARDKDRALAKGVSTTEATEEGADEAGQSYSRDDPSKLIVLHIGSQNLRIGLGSDALPKTVPMVIARKWKESESEEDDGEPSPKRLKLEGALPADALPEKWFGEDFADQYMAMSSELRTRMRSNKRRVLPNSKDLVTNFNRRTPPEIISEHNDMDRIDWTEIPRDPSKAPEFFTGQAALRIPENSKPRYKLFWPIRNGTFNETDYNGRNQLYHDLSKIIEEAFRSQLGITKLKDLVNYKCVFIIPDLYERVYVTMMLDILIRDLGVGKVSLQQESLSATFGAGYGIACVVDIGAQKSSICCVDEGLCIEESRVSLKMGGADVTETFIKMMLYGHFPYSDVNLKRRYDFLLAEELKQKFCSMDEDSVTVKTWDFHLRASGQDTRKYTFKTYDETMLSVMGFFKPSIFDHSKKLEGRRKVIPRSVDLYDGSPNDPISPAQIAVIEAAAGKSINGAQEPNGTPAVASTPQRPAPLNPLNRVNENDTPRSSVAGSPAPEGTSTPNPDRDTPMGDGEQTLIFRDPVLEKTKIAEEREKTLPIVPLDQAILESVTQGARRDERKLRDFLGGIMLVGGGSKTPGLREFLETRLREQRPFYGKEILVGPPPREFDPQVVIWKGGSVFGRLSPAGNDSWIKPPLWRTPGKKAAGVSKISPRRRNSTTVLSPVAQDTYWGSFEEISKYNVSLNYAERMWLAWYTYMQNDVLATGIMSFVMHEVVYFGRSLPWVIIDMIPWFRRYKIQPNKIPTAWEQWQCALLVLFSHFTVELPQIWFFHPMCQFFGLSTSVPFPSPYKMAFQIAIFFVLEDTWHYWMHRAMHFGFLYKNIHKIHHQYSAPFGLAAEYASPIEVMVLGLGTVSSPILWCAITGDLHILTMYIWIVLRLFQAIDAHSGYEFPWSLHHFLPFWAGAEHHDVHHERFIGNYSSSFRWWDYVLDTEAGPEASKRRRDRKLAALKKKA</sequence>
<feature type="region of interest" description="Disordered" evidence="6">
    <location>
        <begin position="1"/>
        <end position="20"/>
    </location>
</feature>
<evidence type="ECO:0000259" key="7">
    <source>
        <dbReference type="Pfam" id="PF04116"/>
    </source>
</evidence>
<dbReference type="SUPFAM" id="SSF53067">
    <property type="entry name" value="Actin-like ATPase domain"/>
    <property type="match status" value="2"/>
</dbReference>
<protein>
    <recommendedName>
        <fullName evidence="7">Fatty acid hydroxylase domain-containing protein</fullName>
    </recommendedName>
</protein>
<dbReference type="GO" id="GO:0016020">
    <property type="term" value="C:membrane"/>
    <property type="evidence" value="ECO:0007669"/>
    <property type="project" value="UniProtKB-SubCell"/>
</dbReference>
<evidence type="ECO:0000313" key="9">
    <source>
        <dbReference type="Proteomes" id="UP001280581"/>
    </source>
</evidence>
<dbReference type="Pfam" id="PF04116">
    <property type="entry name" value="FA_hydroxylase"/>
    <property type="match status" value="1"/>
</dbReference>
<dbReference type="InterPro" id="IPR004000">
    <property type="entry name" value="Actin"/>
</dbReference>
<keyword evidence="3" id="KW-1133">Transmembrane helix</keyword>
<evidence type="ECO:0000256" key="3">
    <source>
        <dbReference type="ARBA" id="ARBA00022989"/>
    </source>
</evidence>
<feature type="compositionally biased region" description="Polar residues" evidence="6">
    <location>
        <begin position="517"/>
        <end position="533"/>
    </location>
</feature>
<dbReference type="InterPro" id="IPR043129">
    <property type="entry name" value="ATPase_NBD"/>
</dbReference>